<dbReference type="Gene3D" id="2.60.40.10">
    <property type="entry name" value="Immunoglobulins"/>
    <property type="match status" value="2"/>
</dbReference>
<dbReference type="InterPro" id="IPR050504">
    <property type="entry name" value="IgSF_BTN/MOG"/>
</dbReference>
<dbReference type="AlphaFoldDB" id="A0A3Q3LGK9"/>
<dbReference type="SUPFAM" id="SSF48726">
    <property type="entry name" value="Immunoglobulin"/>
    <property type="match status" value="2"/>
</dbReference>
<keyword evidence="13" id="KW-1185">Reference proteome</keyword>
<feature type="domain" description="Ig-like" evidence="11">
    <location>
        <begin position="48"/>
        <end position="132"/>
    </location>
</feature>
<dbReference type="GO" id="GO:0042110">
    <property type="term" value="P:T cell activation"/>
    <property type="evidence" value="ECO:0007669"/>
    <property type="project" value="UniProtKB-ARBA"/>
</dbReference>
<proteinExistence type="inferred from homology"/>
<evidence type="ECO:0000256" key="10">
    <source>
        <dbReference type="SAM" id="SignalP"/>
    </source>
</evidence>
<accession>A0A3Q3LGK9</accession>
<sequence>MVPVKDRLSPNCQFTVFSLVSIVLALVHSRGAQSHVIGPSEPIVAVVGDDVILPCYLDPAMDASYMTVEWSRPDLDPRFIFVWRDGEELESKKHPAYQGRTSLFIDELKHGDLSLKLSKVKPSDKGTYRCFVPQLFNDSLIQLVVGAVSTPAIQQLNAGVLECESKGWYPEPEVLWLDSEGNLLSAGPMETLRGPDDLYTVSSRLTVEKRHGNSFTCRVQQNRINQTRLTHIQFSGTDGF</sequence>
<evidence type="ECO:0000259" key="11">
    <source>
        <dbReference type="PROSITE" id="PS50835"/>
    </source>
</evidence>
<dbReference type="GO" id="GO:0050852">
    <property type="term" value="P:T cell receptor signaling pathway"/>
    <property type="evidence" value="ECO:0007669"/>
    <property type="project" value="TreeGrafter"/>
</dbReference>
<keyword evidence="3 10" id="KW-0732">Signal</keyword>
<comment type="similarity">
    <text evidence="9">Belongs to the SKINT family.</text>
</comment>
<dbReference type="PANTHER" id="PTHR24100:SF151">
    <property type="entry name" value="ICOS LIGAND"/>
    <property type="match status" value="1"/>
</dbReference>
<dbReference type="SMART" id="SM00409">
    <property type="entry name" value="IG"/>
    <property type="match status" value="1"/>
</dbReference>
<evidence type="ECO:0000313" key="12">
    <source>
        <dbReference type="Ensembl" id="ENSMAMP00000012372.2"/>
    </source>
</evidence>
<dbReference type="InterPro" id="IPR036179">
    <property type="entry name" value="Ig-like_dom_sf"/>
</dbReference>
<evidence type="ECO:0000256" key="1">
    <source>
        <dbReference type="ARBA" id="ARBA00004370"/>
    </source>
</evidence>
<dbReference type="FunFam" id="2.60.40.10:FF:000142">
    <property type="entry name" value="V-set domain-containing T-cell activation inhibitor 1"/>
    <property type="match status" value="1"/>
</dbReference>
<dbReference type="Pfam" id="PF07686">
    <property type="entry name" value="V-set"/>
    <property type="match status" value="1"/>
</dbReference>
<feature type="domain" description="Ig-like" evidence="11">
    <location>
        <begin position="133"/>
        <end position="230"/>
    </location>
</feature>
<keyword evidence="7" id="KW-0325">Glycoprotein</keyword>
<dbReference type="InterPro" id="IPR007110">
    <property type="entry name" value="Ig-like_dom"/>
</dbReference>
<dbReference type="PROSITE" id="PS50835">
    <property type="entry name" value="IG_LIKE"/>
    <property type="match status" value="2"/>
</dbReference>
<evidence type="ECO:0000256" key="5">
    <source>
        <dbReference type="ARBA" id="ARBA00023136"/>
    </source>
</evidence>
<evidence type="ECO:0000256" key="3">
    <source>
        <dbReference type="ARBA" id="ARBA00022729"/>
    </source>
</evidence>
<organism evidence="12 13">
    <name type="scientific">Mastacembelus armatus</name>
    <name type="common">zig-zag eel</name>
    <dbReference type="NCBI Taxonomy" id="205130"/>
    <lineage>
        <taxon>Eukaryota</taxon>
        <taxon>Metazoa</taxon>
        <taxon>Chordata</taxon>
        <taxon>Craniata</taxon>
        <taxon>Vertebrata</taxon>
        <taxon>Euteleostomi</taxon>
        <taxon>Actinopterygii</taxon>
        <taxon>Neopterygii</taxon>
        <taxon>Teleostei</taxon>
        <taxon>Neoteleostei</taxon>
        <taxon>Acanthomorphata</taxon>
        <taxon>Anabantaria</taxon>
        <taxon>Synbranchiformes</taxon>
        <taxon>Mastacembelidae</taxon>
        <taxon>Mastacembelus</taxon>
    </lineage>
</organism>
<evidence type="ECO:0000256" key="9">
    <source>
        <dbReference type="ARBA" id="ARBA00038221"/>
    </source>
</evidence>
<dbReference type="FunFam" id="2.60.40.10:FF:000088">
    <property type="entry name" value="Butyrophilin subfamily 1 member A1"/>
    <property type="match status" value="1"/>
</dbReference>
<evidence type="ECO:0000313" key="13">
    <source>
        <dbReference type="Proteomes" id="UP000261640"/>
    </source>
</evidence>
<keyword evidence="6" id="KW-1015">Disulfide bond</keyword>
<keyword evidence="2" id="KW-0812">Transmembrane</keyword>
<dbReference type="Pfam" id="PF22705">
    <property type="entry name" value="C2-set_3"/>
    <property type="match status" value="1"/>
</dbReference>
<dbReference type="GO" id="GO:1903037">
    <property type="term" value="P:regulation of leukocyte cell-cell adhesion"/>
    <property type="evidence" value="ECO:0007669"/>
    <property type="project" value="UniProtKB-ARBA"/>
</dbReference>
<dbReference type="InterPro" id="IPR013783">
    <property type="entry name" value="Ig-like_fold"/>
</dbReference>
<dbReference type="InParanoid" id="A0A3Q3LGK9"/>
<protein>
    <recommendedName>
        <fullName evidence="11">Ig-like domain-containing protein</fullName>
    </recommendedName>
</protein>
<evidence type="ECO:0000256" key="7">
    <source>
        <dbReference type="ARBA" id="ARBA00023180"/>
    </source>
</evidence>
<dbReference type="InterPro" id="IPR013106">
    <property type="entry name" value="Ig_V-set"/>
</dbReference>
<dbReference type="GeneTree" id="ENSGT01050000244843"/>
<feature type="signal peptide" evidence="10">
    <location>
        <begin position="1"/>
        <end position="34"/>
    </location>
</feature>
<evidence type="ECO:0000256" key="4">
    <source>
        <dbReference type="ARBA" id="ARBA00022989"/>
    </source>
</evidence>
<dbReference type="GO" id="GO:0009897">
    <property type="term" value="C:external side of plasma membrane"/>
    <property type="evidence" value="ECO:0007669"/>
    <property type="project" value="TreeGrafter"/>
</dbReference>
<dbReference type="GO" id="GO:0050863">
    <property type="term" value="P:regulation of T cell activation"/>
    <property type="evidence" value="ECO:0007669"/>
    <property type="project" value="UniProtKB-ARBA"/>
</dbReference>
<name>A0A3Q3LGK9_9TELE</name>
<comment type="subcellular location">
    <subcellularLocation>
        <location evidence="1">Membrane</location>
    </subcellularLocation>
</comment>
<keyword evidence="8" id="KW-0393">Immunoglobulin domain</keyword>
<dbReference type="Ensembl" id="ENSMAMT00000012702.2">
    <property type="protein sequence ID" value="ENSMAMP00000012372.2"/>
    <property type="gene ID" value="ENSMAMG00000008376.2"/>
</dbReference>
<evidence type="ECO:0000256" key="8">
    <source>
        <dbReference type="ARBA" id="ARBA00023319"/>
    </source>
</evidence>
<dbReference type="InterPro" id="IPR053896">
    <property type="entry name" value="BTN3A2-like_Ig-C"/>
</dbReference>
<keyword evidence="5" id="KW-0472">Membrane</keyword>
<dbReference type="PANTHER" id="PTHR24100">
    <property type="entry name" value="BUTYROPHILIN"/>
    <property type="match status" value="1"/>
</dbReference>
<dbReference type="GO" id="GO:0001817">
    <property type="term" value="P:regulation of cytokine production"/>
    <property type="evidence" value="ECO:0007669"/>
    <property type="project" value="TreeGrafter"/>
</dbReference>
<dbReference type="InterPro" id="IPR003599">
    <property type="entry name" value="Ig_sub"/>
</dbReference>
<dbReference type="GO" id="GO:0005102">
    <property type="term" value="F:signaling receptor binding"/>
    <property type="evidence" value="ECO:0007669"/>
    <property type="project" value="TreeGrafter"/>
</dbReference>
<feature type="chain" id="PRO_5030081136" description="Ig-like domain-containing protein" evidence="10">
    <location>
        <begin position="35"/>
        <end position="240"/>
    </location>
</feature>
<keyword evidence="4" id="KW-1133">Transmembrane helix</keyword>
<reference evidence="12" key="1">
    <citation type="submission" date="2025-08" db="UniProtKB">
        <authorList>
            <consortium name="Ensembl"/>
        </authorList>
    </citation>
    <scope>IDENTIFICATION</scope>
</reference>
<evidence type="ECO:0000256" key="2">
    <source>
        <dbReference type="ARBA" id="ARBA00022692"/>
    </source>
</evidence>
<evidence type="ECO:0000256" key="6">
    <source>
        <dbReference type="ARBA" id="ARBA00023157"/>
    </source>
</evidence>
<reference evidence="12" key="2">
    <citation type="submission" date="2025-09" db="UniProtKB">
        <authorList>
            <consortium name="Ensembl"/>
        </authorList>
    </citation>
    <scope>IDENTIFICATION</scope>
</reference>
<dbReference type="Proteomes" id="UP000261640">
    <property type="component" value="Unplaced"/>
</dbReference>